<evidence type="ECO:0000256" key="8">
    <source>
        <dbReference type="ARBA" id="ARBA00023136"/>
    </source>
</evidence>
<dbReference type="AlphaFoldDB" id="A0A1G2KXT9"/>
<comment type="subcellular location">
    <subcellularLocation>
        <location evidence="1">Cell membrane</location>
        <topology evidence="1">Multi-pass membrane protein</topology>
    </subcellularLocation>
</comment>
<evidence type="ECO:0000256" key="2">
    <source>
        <dbReference type="ARBA" id="ARBA00007379"/>
    </source>
</evidence>
<dbReference type="PANTHER" id="PTHR47755">
    <property type="entry name" value="CELL DIVISION PROTEIN FTSX"/>
    <property type="match status" value="1"/>
</dbReference>
<accession>A0A1G2KXT9</accession>
<evidence type="ECO:0000313" key="13">
    <source>
        <dbReference type="EMBL" id="OHA04210.1"/>
    </source>
</evidence>
<evidence type="ECO:0000313" key="14">
    <source>
        <dbReference type="Proteomes" id="UP000177177"/>
    </source>
</evidence>
<keyword evidence="6 10" id="KW-0812">Transmembrane</keyword>
<evidence type="ECO:0000256" key="1">
    <source>
        <dbReference type="ARBA" id="ARBA00004651"/>
    </source>
</evidence>
<dbReference type="InterPro" id="IPR003838">
    <property type="entry name" value="ABC3_permease_C"/>
</dbReference>
<sequence length="274" mass="30055">MVMTLVLFVLGNVVFVGAFADTALRSLESKIDITVYFTANAQEPQIMAVKNEIEALSDVRHVEYISRDAALARFRERHKENALIVSALEELGDNPLQASINIAAIDPGHYAAISDFLAGKKYPVVEKINYFENQAVIERLSSVMGTVRGSGAILTIILAFIAVLVAFNTIRLAIYTVREEIGIMRLVGASSWFIRGPFLISGVLYGVAATAVVLLVFFPIAWLASPKLAFLVPEFNLFTYFLSNLVQFSLIMLGTGVALGVISSFIAIRRYLNV</sequence>
<proteinExistence type="inferred from homology"/>
<evidence type="ECO:0000256" key="5">
    <source>
        <dbReference type="ARBA" id="ARBA00022618"/>
    </source>
</evidence>
<comment type="similarity">
    <text evidence="2">Belongs to the ABC-4 integral membrane protein family. FtsX subfamily.</text>
</comment>
<keyword evidence="9" id="KW-0131">Cell cycle</keyword>
<dbReference type="InterPro" id="IPR040690">
    <property type="entry name" value="FtsX_ECD"/>
</dbReference>
<dbReference type="Pfam" id="PF18075">
    <property type="entry name" value="FtsX_ECD"/>
    <property type="match status" value="1"/>
</dbReference>
<name>A0A1G2KXT9_9BACT</name>
<evidence type="ECO:0000256" key="9">
    <source>
        <dbReference type="ARBA" id="ARBA00023306"/>
    </source>
</evidence>
<evidence type="ECO:0000256" key="3">
    <source>
        <dbReference type="ARBA" id="ARBA00021907"/>
    </source>
</evidence>
<dbReference type="GO" id="GO:0051301">
    <property type="term" value="P:cell division"/>
    <property type="evidence" value="ECO:0007669"/>
    <property type="project" value="UniProtKB-KW"/>
</dbReference>
<dbReference type="PANTHER" id="PTHR47755:SF1">
    <property type="entry name" value="CELL DIVISION PROTEIN FTSX"/>
    <property type="match status" value="1"/>
</dbReference>
<evidence type="ECO:0000256" key="4">
    <source>
        <dbReference type="ARBA" id="ARBA00022475"/>
    </source>
</evidence>
<evidence type="ECO:0000256" key="6">
    <source>
        <dbReference type="ARBA" id="ARBA00022692"/>
    </source>
</evidence>
<keyword evidence="4" id="KW-1003">Cell membrane</keyword>
<evidence type="ECO:0000256" key="7">
    <source>
        <dbReference type="ARBA" id="ARBA00022989"/>
    </source>
</evidence>
<feature type="transmembrane region" description="Helical" evidence="10">
    <location>
        <begin position="152"/>
        <end position="177"/>
    </location>
</feature>
<protein>
    <recommendedName>
        <fullName evidence="3">Cell division protein FtsX</fullName>
    </recommendedName>
</protein>
<organism evidence="13 14">
    <name type="scientific">Candidatus Sungbacteria bacterium RIFCSPHIGHO2_02_FULL_53_17</name>
    <dbReference type="NCBI Taxonomy" id="1802275"/>
    <lineage>
        <taxon>Bacteria</taxon>
        <taxon>Candidatus Sungiibacteriota</taxon>
    </lineage>
</organism>
<feature type="domain" description="FtsX extracellular" evidence="12">
    <location>
        <begin position="32"/>
        <end position="119"/>
    </location>
</feature>
<keyword evidence="5" id="KW-0132">Cell division</keyword>
<evidence type="ECO:0000256" key="10">
    <source>
        <dbReference type="SAM" id="Phobius"/>
    </source>
</evidence>
<dbReference type="InterPro" id="IPR004513">
    <property type="entry name" value="FtsX"/>
</dbReference>
<dbReference type="Pfam" id="PF02687">
    <property type="entry name" value="FtsX"/>
    <property type="match status" value="1"/>
</dbReference>
<dbReference type="GO" id="GO:0005886">
    <property type="term" value="C:plasma membrane"/>
    <property type="evidence" value="ECO:0007669"/>
    <property type="project" value="UniProtKB-SubCell"/>
</dbReference>
<dbReference type="Gene3D" id="3.30.70.3040">
    <property type="match status" value="1"/>
</dbReference>
<feature type="transmembrane region" description="Helical" evidence="10">
    <location>
        <begin position="198"/>
        <end position="225"/>
    </location>
</feature>
<dbReference type="PIRSF" id="PIRSF003097">
    <property type="entry name" value="FtsX"/>
    <property type="match status" value="1"/>
</dbReference>
<gene>
    <name evidence="13" type="ORF">A3C92_00445</name>
</gene>
<dbReference type="EMBL" id="MHQN01000001">
    <property type="protein sequence ID" value="OHA04210.1"/>
    <property type="molecule type" value="Genomic_DNA"/>
</dbReference>
<comment type="caution">
    <text evidence="13">The sequence shown here is derived from an EMBL/GenBank/DDBJ whole genome shotgun (WGS) entry which is preliminary data.</text>
</comment>
<feature type="domain" description="ABC3 transporter permease C-terminal" evidence="11">
    <location>
        <begin position="153"/>
        <end position="273"/>
    </location>
</feature>
<evidence type="ECO:0000259" key="12">
    <source>
        <dbReference type="Pfam" id="PF18075"/>
    </source>
</evidence>
<keyword evidence="8 10" id="KW-0472">Membrane</keyword>
<keyword evidence="7 10" id="KW-1133">Transmembrane helix</keyword>
<reference evidence="13 14" key="1">
    <citation type="journal article" date="2016" name="Nat. Commun.">
        <title>Thousands of microbial genomes shed light on interconnected biogeochemical processes in an aquifer system.</title>
        <authorList>
            <person name="Anantharaman K."/>
            <person name="Brown C.T."/>
            <person name="Hug L.A."/>
            <person name="Sharon I."/>
            <person name="Castelle C.J."/>
            <person name="Probst A.J."/>
            <person name="Thomas B.C."/>
            <person name="Singh A."/>
            <person name="Wilkins M.J."/>
            <person name="Karaoz U."/>
            <person name="Brodie E.L."/>
            <person name="Williams K.H."/>
            <person name="Hubbard S.S."/>
            <person name="Banfield J.F."/>
        </authorList>
    </citation>
    <scope>NUCLEOTIDE SEQUENCE [LARGE SCALE GENOMIC DNA]</scope>
</reference>
<dbReference type="Proteomes" id="UP000177177">
    <property type="component" value="Unassembled WGS sequence"/>
</dbReference>
<feature type="transmembrane region" description="Helical" evidence="10">
    <location>
        <begin position="245"/>
        <end position="268"/>
    </location>
</feature>
<evidence type="ECO:0000259" key="11">
    <source>
        <dbReference type="Pfam" id="PF02687"/>
    </source>
</evidence>